<dbReference type="NCBIfam" id="NF006058">
    <property type="entry name" value="PRK08206.1"/>
    <property type="match status" value="1"/>
</dbReference>
<evidence type="ECO:0000313" key="4">
    <source>
        <dbReference type="EMBL" id="SDY36658.1"/>
    </source>
</evidence>
<dbReference type="CDD" id="cd00640">
    <property type="entry name" value="Trp-synth-beta_II"/>
    <property type="match status" value="1"/>
</dbReference>
<dbReference type="GO" id="GO:1901605">
    <property type="term" value="P:alpha-amino acid metabolic process"/>
    <property type="evidence" value="ECO:0007669"/>
    <property type="project" value="UniProtKB-ARBA"/>
</dbReference>
<keyword evidence="2" id="KW-0663">Pyridoxal phosphate</keyword>
<evidence type="ECO:0000256" key="2">
    <source>
        <dbReference type="ARBA" id="ARBA00022898"/>
    </source>
</evidence>
<keyword evidence="4" id="KW-0456">Lyase</keyword>
<sequence length="404" mass="43414">MDKIKWASNTMPKTDDKELAVMAIPAVEKAKTFHMSFPQYTETPLVGLTGMADYLGLSEMYVKDESYRFGLNAFKVLGGSFAMARYIAQKLGKDVSEIDYAYLTSDKLKEEFGQATFFTATDGNHGRGVAWAANKLGQKAVVFMPKGTCQIRLDNILKENAEASITDVNYDDCVRMAAAAAAKTENGVVVQDTAWKGYEEIPAWIMQGYGTMALEAAAQLKAAGCERPTHVFVQAGVGSLAGAVQGVFANLFPDNCPTTVIVEAEAANCLYQSAAAGDGEARNVDGDLDTIMAGLACGEPNTISFEILKNHSTAFVSCPDWVAAKGMRMLGAPVKGDTQVISGESGAVSMGLLAELMTNADYADLKDAIGLDENSKVVFFSTEGDTDPEHYREVVWNGLHPSYK</sequence>
<dbReference type="SUPFAM" id="SSF53686">
    <property type="entry name" value="Tryptophan synthase beta subunit-like PLP-dependent enzymes"/>
    <property type="match status" value="1"/>
</dbReference>
<comment type="cofactor">
    <cofactor evidence="1">
        <name>pyridoxal 5'-phosphate</name>
        <dbReference type="ChEBI" id="CHEBI:597326"/>
    </cofactor>
</comment>
<name>A0A1H3JB70_EUBBA</name>
<dbReference type="Gene3D" id="3.40.50.1100">
    <property type="match status" value="3"/>
</dbReference>
<accession>A0A1H3JB70</accession>
<dbReference type="AlphaFoldDB" id="A0A1H3JB70"/>
<dbReference type="NCBIfam" id="TIGR01747">
    <property type="entry name" value="diampropi_NH3ly"/>
    <property type="match status" value="1"/>
</dbReference>
<evidence type="ECO:0000313" key="5">
    <source>
        <dbReference type="Proteomes" id="UP000199652"/>
    </source>
</evidence>
<organism evidence="4 5">
    <name type="scientific">Eubacterium barkeri</name>
    <name type="common">Clostridium barkeri</name>
    <dbReference type="NCBI Taxonomy" id="1528"/>
    <lineage>
        <taxon>Bacteria</taxon>
        <taxon>Bacillati</taxon>
        <taxon>Bacillota</taxon>
        <taxon>Clostridia</taxon>
        <taxon>Eubacteriales</taxon>
        <taxon>Eubacteriaceae</taxon>
        <taxon>Eubacterium</taxon>
    </lineage>
</organism>
<dbReference type="RefSeq" id="WP_090246951.1">
    <property type="nucleotide sequence ID" value="NZ_FNOU01000028.1"/>
</dbReference>
<dbReference type="InterPro" id="IPR010081">
    <property type="entry name" value="DiNH2opropionate_NH3_lyase"/>
</dbReference>
<dbReference type="GO" id="GO:0030170">
    <property type="term" value="F:pyridoxal phosphate binding"/>
    <property type="evidence" value="ECO:0007669"/>
    <property type="project" value="InterPro"/>
</dbReference>
<dbReference type="NCBIfam" id="TIGR03528">
    <property type="entry name" value="2_3_DAP_am_ly"/>
    <property type="match status" value="1"/>
</dbReference>
<dbReference type="Proteomes" id="UP000199652">
    <property type="component" value="Unassembled WGS sequence"/>
</dbReference>
<evidence type="ECO:0000256" key="1">
    <source>
        <dbReference type="ARBA" id="ARBA00001933"/>
    </source>
</evidence>
<dbReference type="GO" id="GO:0008838">
    <property type="term" value="F:diaminopropionate ammonia-lyase activity"/>
    <property type="evidence" value="ECO:0007669"/>
    <property type="project" value="InterPro"/>
</dbReference>
<dbReference type="PANTHER" id="PTHR42937">
    <property type="match status" value="1"/>
</dbReference>
<dbReference type="Pfam" id="PF00291">
    <property type="entry name" value="PALP"/>
    <property type="match status" value="1"/>
</dbReference>
<dbReference type="InterPro" id="IPR001926">
    <property type="entry name" value="TrpB-like_PALP"/>
</dbReference>
<protein>
    <submittedName>
        <fullName evidence="4">Diaminopropionate ammonia-lyase</fullName>
    </submittedName>
</protein>
<dbReference type="InterPro" id="IPR019871">
    <property type="entry name" value="DiNH2propionate_NH3-lyase_sub"/>
</dbReference>
<dbReference type="STRING" id="1528.SAMN04488579_1285"/>
<dbReference type="OrthoDB" id="34584at2"/>
<keyword evidence="5" id="KW-1185">Reference proteome</keyword>
<gene>
    <name evidence="4" type="ORF">SAMN04488579_1285</name>
</gene>
<evidence type="ECO:0000259" key="3">
    <source>
        <dbReference type="Pfam" id="PF00291"/>
    </source>
</evidence>
<proteinExistence type="predicted"/>
<reference evidence="5" key="1">
    <citation type="submission" date="2016-10" db="EMBL/GenBank/DDBJ databases">
        <authorList>
            <person name="Varghese N."/>
            <person name="Submissions S."/>
        </authorList>
    </citation>
    <scope>NUCLEOTIDE SEQUENCE [LARGE SCALE GENOMIC DNA]</scope>
    <source>
        <strain evidence="5">VPI 5359</strain>
    </source>
</reference>
<dbReference type="InterPro" id="IPR036052">
    <property type="entry name" value="TrpB-like_PALP_sf"/>
</dbReference>
<dbReference type="EMBL" id="FNOU01000028">
    <property type="protein sequence ID" value="SDY36658.1"/>
    <property type="molecule type" value="Genomic_DNA"/>
</dbReference>
<feature type="domain" description="Tryptophan synthase beta chain-like PALP" evidence="3">
    <location>
        <begin position="39"/>
        <end position="355"/>
    </location>
</feature>
<dbReference type="PANTHER" id="PTHR42937:SF1">
    <property type="entry name" value="DIAMINOPROPIONATE AMMONIA-LYASE"/>
    <property type="match status" value="1"/>
</dbReference>